<dbReference type="PROSITE" id="PS50090">
    <property type="entry name" value="MYB_LIKE"/>
    <property type="match status" value="1"/>
</dbReference>
<gene>
    <name evidence="4" type="ORF">FOC4_g10014729</name>
</gene>
<dbReference type="Pfam" id="PF00249">
    <property type="entry name" value="Myb_DNA-binding"/>
    <property type="match status" value="1"/>
</dbReference>
<organism evidence="4 5">
    <name type="scientific">Fusarium oxysporum f. sp. cubense (strain race 4)</name>
    <name type="common">Panama disease fungus</name>
    <dbReference type="NCBI Taxonomy" id="2502994"/>
    <lineage>
        <taxon>Eukaryota</taxon>
        <taxon>Fungi</taxon>
        <taxon>Dikarya</taxon>
        <taxon>Ascomycota</taxon>
        <taxon>Pezizomycotina</taxon>
        <taxon>Sordariomycetes</taxon>
        <taxon>Hypocreomycetidae</taxon>
        <taxon>Hypocreales</taxon>
        <taxon>Nectriaceae</taxon>
        <taxon>Fusarium</taxon>
        <taxon>Fusarium oxysporum species complex</taxon>
    </lineage>
</organism>
<dbReference type="InterPro" id="IPR017930">
    <property type="entry name" value="Myb_dom"/>
</dbReference>
<evidence type="ECO:0000256" key="1">
    <source>
        <dbReference type="SAM" id="MobiDB-lite"/>
    </source>
</evidence>
<dbReference type="Gene3D" id="1.10.10.60">
    <property type="entry name" value="Homeodomain-like"/>
    <property type="match status" value="1"/>
</dbReference>
<feature type="compositionally biased region" description="Basic and acidic residues" evidence="1">
    <location>
        <begin position="24"/>
        <end position="66"/>
    </location>
</feature>
<feature type="region of interest" description="Disordered" evidence="1">
    <location>
        <begin position="473"/>
        <end position="523"/>
    </location>
</feature>
<dbReference type="AlphaFoldDB" id="N1RHM5"/>
<accession>N1RHM5</accession>
<evidence type="ECO:0000313" key="4">
    <source>
        <dbReference type="EMBL" id="EMT61665.1"/>
    </source>
</evidence>
<keyword evidence="5" id="KW-1185">Reference proteome</keyword>
<dbReference type="PROSITE" id="PS51294">
    <property type="entry name" value="HTH_MYB"/>
    <property type="match status" value="1"/>
</dbReference>
<dbReference type="STRING" id="1229665.N1RHM5"/>
<evidence type="ECO:0000259" key="3">
    <source>
        <dbReference type="PROSITE" id="PS51294"/>
    </source>
</evidence>
<feature type="domain" description="Myb-like" evidence="2">
    <location>
        <begin position="354"/>
        <end position="403"/>
    </location>
</feature>
<dbReference type="OrthoDB" id="2350934at2759"/>
<dbReference type="InterPro" id="IPR053095">
    <property type="entry name" value="Actin-binding/GATA_Znf"/>
</dbReference>
<dbReference type="InterPro" id="IPR001005">
    <property type="entry name" value="SANT/Myb"/>
</dbReference>
<dbReference type="SMART" id="SM00717">
    <property type="entry name" value="SANT"/>
    <property type="match status" value="1"/>
</dbReference>
<dbReference type="HOGENOM" id="CLU_451291_0_0_1"/>
<dbReference type="SUPFAM" id="SSF46689">
    <property type="entry name" value="Homeodomain-like"/>
    <property type="match status" value="1"/>
</dbReference>
<dbReference type="PANTHER" id="PTHR23246">
    <property type="entry name" value="NEW-GLUE PROTEIN"/>
    <property type="match status" value="1"/>
</dbReference>
<evidence type="ECO:0000313" key="5">
    <source>
        <dbReference type="Proteomes" id="UP000016929"/>
    </source>
</evidence>
<dbReference type="CDD" id="cd00167">
    <property type="entry name" value="SANT"/>
    <property type="match status" value="1"/>
</dbReference>
<protein>
    <submittedName>
        <fullName evidence="4">Uncharacterized protein</fullName>
    </submittedName>
</protein>
<feature type="region of interest" description="Disordered" evidence="1">
    <location>
        <begin position="18"/>
        <end position="82"/>
    </location>
</feature>
<reference evidence="5" key="1">
    <citation type="submission" date="2012-09" db="EMBL/GenBank/DDBJ databases">
        <title>Genome sequencing and comparative transcriptomics of race 1 and race 4 of banana pathogen: Fusarium oxysporum f. sp. cubense.</title>
        <authorList>
            <person name="Fang X."/>
            <person name="Huang J."/>
        </authorList>
    </citation>
    <scope>NUCLEOTIDE SEQUENCE [LARGE SCALE GENOMIC DNA]</scope>
    <source>
        <strain evidence="5">race 4</strain>
    </source>
</reference>
<reference evidence="5" key="2">
    <citation type="journal article" date="2014" name="PLoS ONE">
        <title>Genome and Transcriptome Analysis of the Fungal Pathogen Fusarium oxysporum f. sp. cubense Causing Banana Vascular Wilt Disease.</title>
        <authorList>
            <person name="Guo L."/>
            <person name="Han L."/>
            <person name="Yang L."/>
            <person name="Zeng H."/>
            <person name="Fan D."/>
            <person name="Zhu Y."/>
            <person name="Feng Y."/>
            <person name="Wang G."/>
            <person name="Peng C."/>
            <person name="Jiang X."/>
            <person name="Zhou D."/>
            <person name="Ni P."/>
            <person name="Liang C."/>
            <person name="Liu L."/>
            <person name="Wang J."/>
            <person name="Mao C."/>
            <person name="Fang X."/>
            <person name="Peng M."/>
            <person name="Huang J."/>
        </authorList>
    </citation>
    <scope>NUCLEOTIDE SEQUENCE [LARGE SCALE GENOMIC DNA]</scope>
    <source>
        <strain evidence="5">race 4</strain>
    </source>
</reference>
<dbReference type="Proteomes" id="UP000016929">
    <property type="component" value="Unassembled WGS sequence"/>
</dbReference>
<feature type="region of interest" description="Disordered" evidence="1">
    <location>
        <begin position="551"/>
        <end position="577"/>
    </location>
</feature>
<sequence>MKELDLCYSSPSKSKLNIQYPCQLKDEQRKPDPATPPCEDRSNVDQRGVHDEVQPTHLASKLETKIRRQHPSQPRPGNSSAQQKMVLSYNPGLNYDRCQIGLVIADGCLDSDAEAIPAMRCFSNVYPRPVDVLCLITKRIDSTHLTSSSSSIDTPLETPVIAILLPTPSIREGLHYYTSRLIDTKGDINTSEFIPGGFKYTTLLSSTRLLGAAETDISSPTQPETVAELAQLKSESPLCLLRAELPPSIVGVEDRLERGRTPRSYANGPYAGRLDGQTVALDFAALLKASGSHEAPVSPLHQTQPVPAPTYQPFPPKASPAPPRPVAHVAPPPQVASTQMSGRRGMHPHATDQPPVKKQSKWSPEEDALIIELRGRNMKWEDISKRLPGRSAISCRLHYQNYLERRSEWDEERKNKLARLYERFKPEMWAKVAEEMAVPWRAAEAMHWQLGEADMARRAGVIPFSLAAVNVEGNNSHRSSPSRSHIHSQPQVSMPRDLGAPSPRVVYNRPPPMPASSRTMVPRRESIPPPPPLSMVPDPAEAQYVPGPGLAPIQNQPPPRTAAVTRWNRPGPNEELPQMNIRTRRTSGAGLHSLPWLRQLYYMSA</sequence>
<feature type="region of interest" description="Disordered" evidence="1">
    <location>
        <begin position="292"/>
        <end position="363"/>
    </location>
</feature>
<proteinExistence type="predicted"/>
<dbReference type="InterPro" id="IPR009057">
    <property type="entry name" value="Homeodomain-like_sf"/>
</dbReference>
<feature type="compositionally biased region" description="Polar residues" evidence="1">
    <location>
        <begin position="71"/>
        <end position="82"/>
    </location>
</feature>
<dbReference type="EMBL" id="KB726996">
    <property type="protein sequence ID" value="EMT61665.1"/>
    <property type="molecule type" value="Genomic_DNA"/>
</dbReference>
<evidence type="ECO:0000259" key="2">
    <source>
        <dbReference type="PROSITE" id="PS50090"/>
    </source>
</evidence>
<dbReference type="PANTHER" id="PTHR23246:SF24">
    <property type="entry name" value="MYB DNA-BINDING DOMAIN-CONTAINING PROTEIN"/>
    <property type="match status" value="1"/>
</dbReference>
<feature type="compositionally biased region" description="Pro residues" evidence="1">
    <location>
        <begin position="306"/>
        <end position="334"/>
    </location>
</feature>
<feature type="domain" description="HTH myb-type" evidence="3">
    <location>
        <begin position="355"/>
        <end position="407"/>
    </location>
</feature>
<feature type="compositionally biased region" description="Low complexity" evidence="1">
    <location>
        <begin position="476"/>
        <end position="491"/>
    </location>
</feature>
<name>N1RHM5_FUSC4</name>